<gene>
    <name evidence="2" type="ORF">BI308_24480</name>
</gene>
<evidence type="ECO:0000313" key="2">
    <source>
        <dbReference type="EMBL" id="OJJ15226.1"/>
    </source>
</evidence>
<evidence type="ECO:0000256" key="1">
    <source>
        <dbReference type="SAM" id="Phobius"/>
    </source>
</evidence>
<keyword evidence="1" id="KW-0812">Transmembrane</keyword>
<accession>A0A1L9QJU3</accession>
<protein>
    <submittedName>
        <fullName evidence="2">Uncharacterized protein</fullName>
    </submittedName>
</protein>
<name>A0A1L9QJU3_9CYAN</name>
<reference evidence="2" key="1">
    <citation type="submission" date="2016-10" db="EMBL/GenBank/DDBJ databases">
        <title>CRISPR-Cas defence system in Roseofilum reptotaenium: evidence of a bacteriophage-cyanobacterium arms race in the coral black band disease.</title>
        <authorList>
            <person name="Buerger P."/>
            <person name="Wood-Charlson E.M."/>
            <person name="Weynberg K.D."/>
            <person name="Willis B."/>
            <person name="Van Oppen M.J."/>
        </authorList>
    </citation>
    <scope>NUCLEOTIDE SEQUENCE [LARGE SCALE GENOMIC DNA]</scope>
    <source>
        <strain evidence="2">AO1-A</strain>
    </source>
</reference>
<comment type="caution">
    <text evidence="2">The sequence shown here is derived from an EMBL/GenBank/DDBJ whole genome shotgun (WGS) entry which is preliminary data.</text>
</comment>
<organism evidence="2 3">
    <name type="scientific">Roseofilum reptotaenium AO1-A</name>
    <dbReference type="NCBI Taxonomy" id="1925591"/>
    <lineage>
        <taxon>Bacteria</taxon>
        <taxon>Bacillati</taxon>
        <taxon>Cyanobacteriota</taxon>
        <taxon>Cyanophyceae</taxon>
        <taxon>Desertifilales</taxon>
        <taxon>Desertifilaceae</taxon>
        <taxon>Roseofilum</taxon>
    </lineage>
</organism>
<keyword evidence="1" id="KW-0472">Membrane</keyword>
<proteinExistence type="predicted"/>
<keyword evidence="3" id="KW-1185">Reference proteome</keyword>
<dbReference type="AlphaFoldDB" id="A0A1L9QJU3"/>
<sequence length="67" mass="7860">MDRDRILITIGFGCIGLLFCFTLYAEIMHRWRIHQADGVWCVWINPQGNKEVNYGRENCSVRPDSED</sequence>
<keyword evidence="1" id="KW-1133">Transmembrane helix</keyword>
<dbReference type="EMBL" id="MLAW01000072">
    <property type="protein sequence ID" value="OJJ15226.1"/>
    <property type="molecule type" value="Genomic_DNA"/>
</dbReference>
<evidence type="ECO:0000313" key="3">
    <source>
        <dbReference type="Proteomes" id="UP000183940"/>
    </source>
</evidence>
<dbReference type="Proteomes" id="UP000183940">
    <property type="component" value="Unassembled WGS sequence"/>
</dbReference>
<feature type="transmembrane region" description="Helical" evidence="1">
    <location>
        <begin position="6"/>
        <end position="25"/>
    </location>
</feature>